<proteinExistence type="inferred from homology"/>
<dbReference type="Proteomes" id="UP000664382">
    <property type="component" value="Unassembled WGS sequence"/>
</dbReference>
<dbReference type="InterPro" id="IPR001872">
    <property type="entry name" value="Peptidase_A8"/>
</dbReference>
<evidence type="ECO:0000313" key="12">
    <source>
        <dbReference type="EMBL" id="MBO1901995.1"/>
    </source>
</evidence>
<dbReference type="GO" id="GO:0005886">
    <property type="term" value="C:plasma membrane"/>
    <property type="evidence" value="ECO:0007669"/>
    <property type="project" value="UniProtKB-SubCell"/>
</dbReference>
<evidence type="ECO:0000256" key="9">
    <source>
        <dbReference type="HAMAP-Rule" id="MF_00161"/>
    </source>
</evidence>
<gene>
    <name evidence="9 12" type="primary">lspA</name>
    <name evidence="12" type="ORF">J4H92_08545</name>
</gene>
<feature type="region of interest" description="Disordered" evidence="11">
    <location>
        <begin position="192"/>
        <end position="223"/>
    </location>
</feature>
<evidence type="ECO:0000256" key="5">
    <source>
        <dbReference type="ARBA" id="ARBA00022750"/>
    </source>
</evidence>
<comment type="function">
    <text evidence="9">This protein specifically catalyzes the removal of signal peptides from prolipoproteins.</text>
</comment>
<comment type="similarity">
    <text evidence="1 9 10">Belongs to the peptidase A8 family.</text>
</comment>
<keyword evidence="13" id="KW-1185">Reference proteome</keyword>
<protein>
    <recommendedName>
        <fullName evidence="9">Lipoprotein signal peptidase</fullName>
        <ecNumber evidence="9">3.4.23.36</ecNumber>
    </recommendedName>
    <alternativeName>
        <fullName evidence="9">Prolipoprotein signal peptidase</fullName>
    </alternativeName>
    <alternativeName>
        <fullName evidence="9">Signal peptidase II</fullName>
        <shortName evidence="9">SPase II</shortName>
    </alternativeName>
</protein>
<name>A0A939ML92_9MICO</name>
<keyword evidence="6 9" id="KW-0378">Hydrolase</keyword>
<feature type="transmembrane region" description="Helical" evidence="9">
    <location>
        <begin position="81"/>
        <end position="108"/>
    </location>
</feature>
<dbReference type="EMBL" id="JAGDYM010000009">
    <property type="protein sequence ID" value="MBO1901995.1"/>
    <property type="molecule type" value="Genomic_DNA"/>
</dbReference>
<keyword evidence="7 9" id="KW-1133">Transmembrane helix</keyword>
<dbReference type="GO" id="GO:0004190">
    <property type="term" value="F:aspartic-type endopeptidase activity"/>
    <property type="evidence" value="ECO:0007669"/>
    <property type="project" value="UniProtKB-UniRule"/>
</dbReference>
<feature type="active site" evidence="9">
    <location>
        <position position="168"/>
    </location>
</feature>
<keyword evidence="5 9" id="KW-0064">Aspartyl protease</keyword>
<feature type="compositionally biased region" description="Basic and acidic residues" evidence="11">
    <location>
        <begin position="193"/>
        <end position="210"/>
    </location>
</feature>
<evidence type="ECO:0000256" key="4">
    <source>
        <dbReference type="ARBA" id="ARBA00022692"/>
    </source>
</evidence>
<evidence type="ECO:0000256" key="10">
    <source>
        <dbReference type="RuleBase" id="RU004181"/>
    </source>
</evidence>
<keyword evidence="8 9" id="KW-0472">Membrane</keyword>
<keyword evidence="3 9" id="KW-0645">Protease</keyword>
<dbReference type="PANTHER" id="PTHR33695">
    <property type="entry name" value="LIPOPROTEIN SIGNAL PEPTIDASE"/>
    <property type="match status" value="1"/>
</dbReference>
<evidence type="ECO:0000256" key="3">
    <source>
        <dbReference type="ARBA" id="ARBA00022670"/>
    </source>
</evidence>
<dbReference type="NCBIfam" id="TIGR00077">
    <property type="entry name" value="lspA"/>
    <property type="match status" value="1"/>
</dbReference>
<evidence type="ECO:0000256" key="6">
    <source>
        <dbReference type="ARBA" id="ARBA00022801"/>
    </source>
</evidence>
<evidence type="ECO:0000256" key="2">
    <source>
        <dbReference type="ARBA" id="ARBA00022475"/>
    </source>
</evidence>
<comment type="subcellular location">
    <subcellularLocation>
        <location evidence="9">Cell membrane</location>
        <topology evidence="9">Multi-pass membrane protein</topology>
    </subcellularLocation>
</comment>
<comment type="pathway">
    <text evidence="9">Protein modification; lipoprotein biosynthesis (signal peptide cleavage).</text>
</comment>
<keyword evidence="4 9" id="KW-0812">Transmembrane</keyword>
<dbReference type="Pfam" id="PF01252">
    <property type="entry name" value="Peptidase_A8"/>
    <property type="match status" value="1"/>
</dbReference>
<feature type="transmembrane region" description="Helical" evidence="9">
    <location>
        <begin position="115"/>
        <end position="132"/>
    </location>
</feature>
<evidence type="ECO:0000256" key="11">
    <source>
        <dbReference type="SAM" id="MobiDB-lite"/>
    </source>
</evidence>
<dbReference type="EC" id="3.4.23.36" evidence="9"/>
<dbReference type="AlphaFoldDB" id="A0A939ML92"/>
<evidence type="ECO:0000256" key="1">
    <source>
        <dbReference type="ARBA" id="ARBA00006139"/>
    </source>
</evidence>
<keyword evidence="2 9" id="KW-1003">Cell membrane</keyword>
<dbReference type="GO" id="GO:0006508">
    <property type="term" value="P:proteolysis"/>
    <property type="evidence" value="ECO:0007669"/>
    <property type="project" value="UniProtKB-KW"/>
</dbReference>
<dbReference type="RefSeq" id="WP_208097751.1">
    <property type="nucleotide sequence ID" value="NZ_JAGDYM010000009.1"/>
</dbReference>
<comment type="caution">
    <text evidence="12">The sequence shown here is derived from an EMBL/GenBank/DDBJ whole genome shotgun (WGS) entry which is preliminary data.</text>
</comment>
<organism evidence="12 13">
    <name type="scientific">Leucobacter weissii</name>
    <dbReference type="NCBI Taxonomy" id="1983706"/>
    <lineage>
        <taxon>Bacteria</taxon>
        <taxon>Bacillati</taxon>
        <taxon>Actinomycetota</taxon>
        <taxon>Actinomycetes</taxon>
        <taxon>Micrococcales</taxon>
        <taxon>Microbacteriaceae</taxon>
        <taxon>Leucobacter</taxon>
    </lineage>
</organism>
<dbReference type="PRINTS" id="PR00781">
    <property type="entry name" value="LIPOSIGPTASE"/>
</dbReference>
<reference evidence="12" key="1">
    <citation type="submission" date="2021-03" db="EMBL/GenBank/DDBJ databases">
        <title>Leucobacter chromiisoli sp. nov., isolated from chromium-containing soil of chemical plant.</title>
        <authorList>
            <person name="Xu Z."/>
        </authorList>
    </citation>
    <scope>NUCLEOTIDE SEQUENCE</scope>
    <source>
        <strain evidence="12">S27</strain>
    </source>
</reference>
<feature type="region of interest" description="Disordered" evidence="11">
    <location>
        <begin position="1"/>
        <end position="21"/>
    </location>
</feature>
<evidence type="ECO:0000256" key="8">
    <source>
        <dbReference type="ARBA" id="ARBA00023136"/>
    </source>
</evidence>
<accession>A0A939ML92</accession>
<dbReference type="HAMAP" id="MF_00161">
    <property type="entry name" value="LspA"/>
    <property type="match status" value="1"/>
</dbReference>
<feature type="active site" evidence="9">
    <location>
        <position position="148"/>
    </location>
</feature>
<feature type="transmembrane region" description="Helical" evidence="9">
    <location>
        <begin position="30"/>
        <end position="46"/>
    </location>
</feature>
<evidence type="ECO:0000256" key="7">
    <source>
        <dbReference type="ARBA" id="ARBA00022989"/>
    </source>
</evidence>
<feature type="transmembrane region" description="Helical" evidence="9">
    <location>
        <begin position="162"/>
        <end position="183"/>
    </location>
</feature>
<feature type="compositionally biased region" description="Basic and acidic residues" evidence="11">
    <location>
        <begin position="1"/>
        <end position="12"/>
    </location>
</feature>
<dbReference type="PANTHER" id="PTHR33695:SF1">
    <property type="entry name" value="LIPOPROTEIN SIGNAL PEPTIDASE"/>
    <property type="match status" value="1"/>
</dbReference>
<sequence length="223" mass="23752">MNDNARAEHGDEASSEDAAATAPERAARRGLPIALLVGVALIVYLVDQLSKNWVVANLTEGQSVQVIGDFLQWHFVRNPGAAFSIASGATWVFTILAAAVVGAILWQIRRLGSRSWALFFGLLLGGVLGNLTDRLLREPGFPVGHVVDFILTPWMWPGMNPAIYNVADIGIVSAMLLFVVITFRGLPITGGPRRPDRRPATDGIADRADESSPESARGGAGAG</sequence>
<evidence type="ECO:0000313" key="13">
    <source>
        <dbReference type="Proteomes" id="UP000664382"/>
    </source>
</evidence>
<comment type="catalytic activity">
    <reaction evidence="9">
        <text>Release of signal peptides from bacterial membrane prolipoproteins. Hydrolyzes -Xaa-Yaa-Zaa-|-(S,diacylglyceryl)Cys-, in which Xaa is hydrophobic (preferably Leu), and Yaa (Ala or Ser) and Zaa (Gly or Ala) have small, neutral side chains.</text>
        <dbReference type="EC" id="3.4.23.36"/>
    </reaction>
</comment>